<dbReference type="AlphaFoldDB" id="A0A1H7T839"/>
<proteinExistence type="predicted"/>
<dbReference type="Proteomes" id="UP000198984">
    <property type="component" value="Unassembled WGS sequence"/>
</dbReference>
<name>A0A1H7T839_9BACT</name>
<evidence type="ECO:0000313" key="1">
    <source>
        <dbReference type="EMBL" id="SEL80675.1"/>
    </source>
</evidence>
<reference evidence="1 2" key="1">
    <citation type="submission" date="2016-10" db="EMBL/GenBank/DDBJ databases">
        <authorList>
            <person name="de Groot N.N."/>
        </authorList>
    </citation>
    <scope>NUCLEOTIDE SEQUENCE [LARGE SCALE GENOMIC DNA]</scope>
    <source>
        <strain evidence="1 2">DSM 21039</strain>
    </source>
</reference>
<evidence type="ECO:0000313" key="2">
    <source>
        <dbReference type="Proteomes" id="UP000198984"/>
    </source>
</evidence>
<keyword evidence="2" id="KW-1185">Reference proteome</keyword>
<gene>
    <name evidence="1" type="ORF">SAMN04488505_1021160</name>
</gene>
<protein>
    <submittedName>
        <fullName evidence="1">Uncharacterized protein</fullName>
    </submittedName>
</protein>
<dbReference type="STRING" id="573321.SAMN04488505_1021160"/>
<dbReference type="EMBL" id="FOBB01000002">
    <property type="protein sequence ID" value="SEL80675.1"/>
    <property type="molecule type" value="Genomic_DNA"/>
</dbReference>
<organism evidence="1 2">
    <name type="scientific">Chitinophaga rupis</name>
    <dbReference type="NCBI Taxonomy" id="573321"/>
    <lineage>
        <taxon>Bacteria</taxon>
        <taxon>Pseudomonadati</taxon>
        <taxon>Bacteroidota</taxon>
        <taxon>Chitinophagia</taxon>
        <taxon>Chitinophagales</taxon>
        <taxon>Chitinophagaceae</taxon>
        <taxon>Chitinophaga</taxon>
    </lineage>
</organism>
<accession>A0A1H7T839</accession>
<sequence>MCICQNGIYTNVLVHKKAEGGFDSQLFTEA</sequence>